<evidence type="ECO:0000313" key="3">
    <source>
        <dbReference type="Proteomes" id="UP000617340"/>
    </source>
</evidence>
<keyword evidence="3" id="KW-1185">Reference proteome</keyword>
<keyword evidence="1" id="KW-0472">Membrane</keyword>
<protein>
    <submittedName>
        <fullName evidence="2">Uncharacterized protein</fullName>
    </submittedName>
</protein>
<dbReference type="AlphaFoldDB" id="A0A834NEE1"/>
<proteinExistence type="predicted"/>
<dbReference type="Proteomes" id="UP000617340">
    <property type="component" value="Unassembled WGS sequence"/>
</dbReference>
<organism evidence="2 3">
    <name type="scientific">Vespula germanica</name>
    <name type="common">German yellow jacket</name>
    <name type="synonym">Paravespula germanica</name>
    <dbReference type="NCBI Taxonomy" id="30212"/>
    <lineage>
        <taxon>Eukaryota</taxon>
        <taxon>Metazoa</taxon>
        <taxon>Ecdysozoa</taxon>
        <taxon>Arthropoda</taxon>
        <taxon>Hexapoda</taxon>
        <taxon>Insecta</taxon>
        <taxon>Pterygota</taxon>
        <taxon>Neoptera</taxon>
        <taxon>Endopterygota</taxon>
        <taxon>Hymenoptera</taxon>
        <taxon>Apocrita</taxon>
        <taxon>Aculeata</taxon>
        <taxon>Vespoidea</taxon>
        <taxon>Vespidae</taxon>
        <taxon>Vespinae</taxon>
        <taxon>Vespula</taxon>
    </lineage>
</organism>
<reference evidence="2" key="1">
    <citation type="journal article" date="2020" name="G3 (Bethesda)">
        <title>High-Quality Assemblies for Three Invasive Social Wasps from the &lt;i&gt;Vespula&lt;/i&gt; Genus.</title>
        <authorList>
            <person name="Harrop T.W.R."/>
            <person name="Guhlin J."/>
            <person name="McLaughlin G.M."/>
            <person name="Permina E."/>
            <person name="Stockwell P."/>
            <person name="Gilligan J."/>
            <person name="Le Lec M.F."/>
            <person name="Gruber M.A.M."/>
            <person name="Quinn O."/>
            <person name="Lovegrove M."/>
            <person name="Duncan E.J."/>
            <person name="Remnant E.J."/>
            <person name="Van Eeckhoven J."/>
            <person name="Graham B."/>
            <person name="Knapp R.A."/>
            <person name="Langford K.W."/>
            <person name="Kronenberg Z."/>
            <person name="Press M.O."/>
            <person name="Eacker S.M."/>
            <person name="Wilson-Rankin E.E."/>
            <person name="Purcell J."/>
            <person name="Lester P.J."/>
            <person name="Dearden P.K."/>
        </authorList>
    </citation>
    <scope>NUCLEOTIDE SEQUENCE</scope>
    <source>
        <strain evidence="2">Linc-1</strain>
    </source>
</reference>
<evidence type="ECO:0000313" key="2">
    <source>
        <dbReference type="EMBL" id="KAF7405905.1"/>
    </source>
</evidence>
<accession>A0A834NEE1</accession>
<name>A0A834NEE1_VESGE</name>
<keyword evidence="1" id="KW-1133">Transmembrane helix</keyword>
<feature type="transmembrane region" description="Helical" evidence="1">
    <location>
        <begin position="66"/>
        <end position="85"/>
    </location>
</feature>
<gene>
    <name evidence="2" type="ORF">HZH68_005274</name>
</gene>
<evidence type="ECO:0000256" key="1">
    <source>
        <dbReference type="SAM" id="Phobius"/>
    </source>
</evidence>
<keyword evidence="1" id="KW-0812">Transmembrane</keyword>
<sequence>MATAMFVKRGEGMEWDRKDGLSTITHEHSLHRHLPLHALTIVMLLGKALRKVKTEYTYRSLAKMKLTNFLVILMLVILAVCAHAAPKKRGFPQFPGYGTFNPKGKLPVPFPKF</sequence>
<comment type="caution">
    <text evidence="2">The sequence shown here is derived from an EMBL/GenBank/DDBJ whole genome shotgun (WGS) entry which is preliminary data.</text>
</comment>
<dbReference type="EMBL" id="JACSDZ010000004">
    <property type="protein sequence ID" value="KAF7405905.1"/>
    <property type="molecule type" value="Genomic_DNA"/>
</dbReference>